<evidence type="ECO:0000313" key="4">
    <source>
        <dbReference type="Proteomes" id="UP001367508"/>
    </source>
</evidence>
<keyword evidence="2" id="KW-1133">Transmembrane helix</keyword>
<gene>
    <name evidence="3" type="ORF">VNO77_04794</name>
</gene>
<reference evidence="3 4" key="1">
    <citation type="submission" date="2024-01" db="EMBL/GenBank/DDBJ databases">
        <title>The genomes of 5 underutilized Papilionoideae crops provide insights into root nodulation and disease resistanc.</title>
        <authorList>
            <person name="Jiang F."/>
        </authorList>
    </citation>
    <scope>NUCLEOTIDE SEQUENCE [LARGE SCALE GENOMIC DNA]</scope>
    <source>
        <strain evidence="3">LVBAO_FW01</strain>
        <tissue evidence="3">Leaves</tissue>
    </source>
</reference>
<name>A0AAN9R9E3_CANGL</name>
<dbReference type="Proteomes" id="UP001367508">
    <property type="component" value="Unassembled WGS sequence"/>
</dbReference>
<keyword evidence="2" id="KW-0472">Membrane</keyword>
<keyword evidence="2" id="KW-0812">Transmembrane</keyword>
<dbReference type="EMBL" id="JAYMYQ010000001">
    <property type="protein sequence ID" value="KAK7362674.1"/>
    <property type="molecule type" value="Genomic_DNA"/>
</dbReference>
<sequence length="154" mass="16628">MSGDGQMIPQEKTFGPSHLLYVVAEKMSTPIVQQYSPPTEVTQQAYTTHSGHGSVGPVIAVLAVITVLGVIAGMIGRLCSGRRVMGHGEYDFETWVETKCSSCVDGRIAPPPPPPPPAEPNAAEDPPPVEPPQEIKEEEQQQQPRQNSHAHRDS</sequence>
<evidence type="ECO:0000313" key="3">
    <source>
        <dbReference type="EMBL" id="KAK7362674.1"/>
    </source>
</evidence>
<evidence type="ECO:0000256" key="1">
    <source>
        <dbReference type="SAM" id="MobiDB-lite"/>
    </source>
</evidence>
<protein>
    <submittedName>
        <fullName evidence="3">Uncharacterized protein</fullName>
    </submittedName>
</protein>
<keyword evidence="4" id="KW-1185">Reference proteome</keyword>
<dbReference type="PANTHER" id="PTHR33429:SF2">
    <property type="entry name" value="OS01G0888850 PROTEIN"/>
    <property type="match status" value="1"/>
</dbReference>
<feature type="compositionally biased region" description="Pro residues" evidence="1">
    <location>
        <begin position="109"/>
        <end position="131"/>
    </location>
</feature>
<evidence type="ECO:0000256" key="2">
    <source>
        <dbReference type="SAM" id="Phobius"/>
    </source>
</evidence>
<dbReference type="PANTHER" id="PTHR33429">
    <property type="entry name" value="OS02G0708000 PROTEIN-RELATED"/>
    <property type="match status" value="1"/>
</dbReference>
<feature type="transmembrane region" description="Helical" evidence="2">
    <location>
        <begin position="55"/>
        <end position="75"/>
    </location>
</feature>
<organism evidence="3 4">
    <name type="scientific">Canavalia gladiata</name>
    <name type="common">Sword bean</name>
    <name type="synonym">Dolichos gladiatus</name>
    <dbReference type="NCBI Taxonomy" id="3824"/>
    <lineage>
        <taxon>Eukaryota</taxon>
        <taxon>Viridiplantae</taxon>
        <taxon>Streptophyta</taxon>
        <taxon>Embryophyta</taxon>
        <taxon>Tracheophyta</taxon>
        <taxon>Spermatophyta</taxon>
        <taxon>Magnoliopsida</taxon>
        <taxon>eudicotyledons</taxon>
        <taxon>Gunneridae</taxon>
        <taxon>Pentapetalae</taxon>
        <taxon>rosids</taxon>
        <taxon>fabids</taxon>
        <taxon>Fabales</taxon>
        <taxon>Fabaceae</taxon>
        <taxon>Papilionoideae</taxon>
        <taxon>50 kb inversion clade</taxon>
        <taxon>NPAAA clade</taxon>
        <taxon>indigoferoid/millettioid clade</taxon>
        <taxon>Phaseoleae</taxon>
        <taxon>Canavalia</taxon>
    </lineage>
</organism>
<proteinExistence type="predicted"/>
<dbReference type="AlphaFoldDB" id="A0AAN9R9E3"/>
<comment type="caution">
    <text evidence="3">The sequence shown here is derived from an EMBL/GenBank/DDBJ whole genome shotgun (WGS) entry which is preliminary data.</text>
</comment>
<feature type="region of interest" description="Disordered" evidence="1">
    <location>
        <begin position="103"/>
        <end position="154"/>
    </location>
</feature>
<accession>A0AAN9R9E3</accession>